<protein>
    <recommendedName>
        <fullName evidence="3">Peptide chain release factor 1</fullName>
    </recommendedName>
</protein>
<evidence type="ECO:0008006" key="3">
    <source>
        <dbReference type="Google" id="ProtNLM"/>
    </source>
</evidence>
<proteinExistence type="predicted"/>
<dbReference type="OrthoDB" id="5179393at2"/>
<dbReference type="Proteomes" id="UP000238650">
    <property type="component" value="Unassembled WGS sequence"/>
</dbReference>
<name>A0A2S9QR61_9MICO</name>
<evidence type="ECO:0000313" key="1">
    <source>
        <dbReference type="EMBL" id="PRI12071.1"/>
    </source>
</evidence>
<sequence length="369" mass="39293">MDLQFLRPLYETDAPVATVYLDTSRDSHDAARRIEVRWRSLRRSLSEQGAEEVTLAALDEAVGGGEHIPGPQGEALFAAEGRLLGAYTLAQPPAFDTATHGPVADPLVLAIDYDHQLPYVVVAIDRAGADVDGYPAVSAQPSFQRSFAGSTWHLTKVRGGAEAQATYHRRSENLWSENAAQTAADIRAAIDAVSAEVVFVAGDPKAIGMLREHLGERLLEDRVVFVHGGRADEGSLATLRESVDAGMDVAMRQSHRAVLDAFEAKLAGGLALQGMPAVMEALSEGRVETLLLAADRDQDPELYALRDEPIALGTAPTSFGEGAESFSAPAAALLLRSAAFGDAAFTEILPPEGAERTPIEDGVAAILRY</sequence>
<dbReference type="EMBL" id="MWZD01000013">
    <property type="protein sequence ID" value="PRI12071.1"/>
    <property type="molecule type" value="Genomic_DNA"/>
</dbReference>
<accession>A0A2S9QR61</accession>
<evidence type="ECO:0000313" key="2">
    <source>
        <dbReference type="Proteomes" id="UP000238650"/>
    </source>
</evidence>
<comment type="caution">
    <text evidence="1">The sequence shown here is derived from an EMBL/GenBank/DDBJ whole genome shotgun (WGS) entry which is preliminary data.</text>
</comment>
<organism evidence="1 2">
    <name type="scientific">Leucobacter massiliensis</name>
    <dbReference type="NCBI Taxonomy" id="1686285"/>
    <lineage>
        <taxon>Bacteria</taxon>
        <taxon>Bacillati</taxon>
        <taxon>Actinomycetota</taxon>
        <taxon>Actinomycetes</taxon>
        <taxon>Micrococcales</taxon>
        <taxon>Microbacteriaceae</taxon>
        <taxon>Leucobacter</taxon>
    </lineage>
</organism>
<reference evidence="1 2" key="1">
    <citation type="journal article" date="2017" name="New Microbes New Infect">
        <title>Genome sequence of 'Leucobacter massiliensis' sp. nov. isolated from human pharynx after travel to the 2014 Hajj.</title>
        <authorList>
            <person name="Leangapichart T."/>
            <person name="Gautret P."/>
            <person name="Nguyen T.T."/>
            <person name="Armstrong N."/>
            <person name="Rolain J.M."/>
        </authorList>
    </citation>
    <scope>NUCLEOTIDE SEQUENCE [LARGE SCALE GENOMIC DNA]</scope>
    <source>
        <strain evidence="1 2">122RC15</strain>
    </source>
</reference>
<keyword evidence="2" id="KW-1185">Reference proteome</keyword>
<dbReference type="Pfam" id="PF18844">
    <property type="entry name" value="baeRF_family2"/>
    <property type="match status" value="1"/>
</dbReference>
<gene>
    <name evidence="1" type="ORF">B4915_03135</name>
</gene>
<dbReference type="AlphaFoldDB" id="A0A2S9QR61"/>
<dbReference type="RefSeq" id="WP_105804379.1">
    <property type="nucleotide sequence ID" value="NZ_MWZD01000013.1"/>
</dbReference>
<dbReference type="InterPro" id="IPR040701">
    <property type="entry name" value="Bact_RF_family2"/>
</dbReference>